<feature type="region of interest" description="Disordered" evidence="5">
    <location>
        <begin position="1"/>
        <end position="28"/>
    </location>
</feature>
<sequence length="299" mass="32529">MEWSTKQTRPIFRRPIGQSELQSEVPSAPLRARSVHSWQFNPRPVGKSTVSRERAPPAAAAAAAAAAAVVMGASASVLGVSASVLFVGVGCFAVGYLLAHRRSLYLSASPSPSSPFTSDDSDEDEEAKEKATKKTRSRSLFFWARSALAMPVPSATSREPRGSKPKKKQKPPPLEIETLAEILEDFKMVLVVRNDLKMGKGKIGAQCSHATLGLYKKLYQRAPKSLRRWEMCGQVKVVVKIESEEEMLVLQERAKSLRLPTHITIDAGRTQIAPNSRTVMAILGPADLVDDVTGGLKLL</sequence>
<evidence type="ECO:0000256" key="4">
    <source>
        <dbReference type="ARBA" id="ARBA00048707"/>
    </source>
</evidence>
<name>A0A6V7P565_ANACO</name>
<evidence type="ECO:0000313" key="7">
    <source>
        <dbReference type="EMBL" id="CAD1825971.1"/>
    </source>
</evidence>
<dbReference type="InterPro" id="IPR023476">
    <property type="entry name" value="Pep_tRNA_hydro_II_dom_sf"/>
</dbReference>
<comment type="catalytic activity">
    <reaction evidence="4">
        <text>an N-acyl-L-alpha-aminoacyl-tRNA + H2O = an N-acyl-L-amino acid + a tRNA + H(+)</text>
        <dbReference type="Rhea" id="RHEA:54448"/>
        <dbReference type="Rhea" id="RHEA-COMP:10123"/>
        <dbReference type="Rhea" id="RHEA-COMP:13883"/>
        <dbReference type="ChEBI" id="CHEBI:15377"/>
        <dbReference type="ChEBI" id="CHEBI:15378"/>
        <dbReference type="ChEBI" id="CHEBI:59874"/>
        <dbReference type="ChEBI" id="CHEBI:78442"/>
        <dbReference type="ChEBI" id="CHEBI:138191"/>
        <dbReference type="EC" id="3.1.1.29"/>
    </reaction>
</comment>
<dbReference type="AlphaFoldDB" id="A0A6V7P565"/>
<keyword evidence="2" id="KW-0378">Hydrolase</keyword>
<evidence type="ECO:0000256" key="2">
    <source>
        <dbReference type="ARBA" id="ARBA00022801"/>
    </source>
</evidence>
<organism evidence="7">
    <name type="scientific">Ananas comosus var. bracteatus</name>
    <name type="common">red pineapple</name>
    <dbReference type="NCBI Taxonomy" id="296719"/>
    <lineage>
        <taxon>Eukaryota</taxon>
        <taxon>Viridiplantae</taxon>
        <taxon>Streptophyta</taxon>
        <taxon>Embryophyta</taxon>
        <taxon>Tracheophyta</taxon>
        <taxon>Spermatophyta</taxon>
        <taxon>Magnoliopsida</taxon>
        <taxon>Liliopsida</taxon>
        <taxon>Poales</taxon>
        <taxon>Bromeliaceae</taxon>
        <taxon>Bromelioideae</taxon>
        <taxon>Ananas</taxon>
    </lineage>
</organism>
<proteinExistence type="inferred from homology"/>
<dbReference type="Gene3D" id="3.40.1490.10">
    <property type="entry name" value="Bit1"/>
    <property type="match status" value="1"/>
</dbReference>
<dbReference type="PANTHER" id="PTHR12649">
    <property type="entry name" value="PEPTIDYL-TRNA HYDROLASE 2"/>
    <property type="match status" value="1"/>
</dbReference>
<feature type="transmembrane region" description="Helical" evidence="6">
    <location>
        <begin position="80"/>
        <end position="99"/>
    </location>
</feature>
<feature type="compositionally biased region" description="Low complexity" evidence="5">
    <location>
        <begin position="108"/>
        <end position="118"/>
    </location>
</feature>
<keyword evidence="6" id="KW-1133">Transmembrane helix</keyword>
<accession>A0A6V7P565</accession>
<evidence type="ECO:0000256" key="3">
    <source>
        <dbReference type="ARBA" id="ARBA00038050"/>
    </source>
</evidence>
<feature type="region of interest" description="Disordered" evidence="5">
    <location>
        <begin position="108"/>
        <end position="133"/>
    </location>
</feature>
<dbReference type="Pfam" id="PF01981">
    <property type="entry name" value="PTH2"/>
    <property type="match status" value="1"/>
</dbReference>
<evidence type="ECO:0000256" key="1">
    <source>
        <dbReference type="ARBA" id="ARBA00013260"/>
    </source>
</evidence>
<dbReference type="GO" id="GO:0005829">
    <property type="term" value="C:cytosol"/>
    <property type="evidence" value="ECO:0007669"/>
    <property type="project" value="TreeGrafter"/>
</dbReference>
<dbReference type="GO" id="GO:0004045">
    <property type="term" value="F:peptidyl-tRNA hydrolase activity"/>
    <property type="evidence" value="ECO:0007669"/>
    <property type="project" value="UniProtKB-EC"/>
</dbReference>
<reference evidence="7" key="1">
    <citation type="submission" date="2020-07" db="EMBL/GenBank/DDBJ databases">
        <authorList>
            <person name="Lin J."/>
        </authorList>
    </citation>
    <scope>NUCLEOTIDE SEQUENCE</scope>
</reference>
<evidence type="ECO:0000256" key="6">
    <source>
        <dbReference type="SAM" id="Phobius"/>
    </source>
</evidence>
<dbReference type="PANTHER" id="PTHR12649:SF30">
    <property type="entry name" value="AMINOACYL-TRNA HYDROLASE"/>
    <property type="match status" value="1"/>
</dbReference>
<dbReference type="InterPro" id="IPR002833">
    <property type="entry name" value="PTH2"/>
</dbReference>
<gene>
    <name evidence="7" type="ORF">CB5_LOCUS9182</name>
</gene>
<dbReference type="CDD" id="cd02430">
    <property type="entry name" value="PTH2"/>
    <property type="match status" value="1"/>
</dbReference>
<feature type="region of interest" description="Disordered" evidence="5">
    <location>
        <begin position="152"/>
        <end position="173"/>
    </location>
</feature>
<dbReference type="FunFam" id="3.40.1490.10:FF:000002">
    <property type="entry name" value="Peptidyl-tRNA hydrolase 2, mitochondrial"/>
    <property type="match status" value="1"/>
</dbReference>
<dbReference type="NCBIfam" id="TIGR00283">
    <property type="entry name" value="arch_pth2"/>
    <property type="match status" value="1"/>
</dbReference>
<dbReference type="EMBL" id="LR862145">
    <property type="protein sequence ID" value="CAD1825971.1"/>
    <property type="molecule type" value="Genomic_DNA"/>
</dbReference>
<evidence type="ECO:0000256" key="5">
    <source>
        <dbReference type="SAM" id="MobiDB-lite"/>
    </source>
</evidence>
<comment type="similarity">
    <text evidence="3">Belongs to the PTH2 family.</text>
</comment>
<keyword evidence="6" id="KW-0472">Membrane</keyword>
<dbReference type="GO" id="GO:0005739">
    <property type="term" value="C:mitochondrion"/>
    <property type="evidence" value="ECO:0007669"/>
    <property type="project" value="TreeGrafter"/>
</dbReference>
<protein>
    <recommendedName>
        <fullName evidence="1">peptidyl-tRNA hydrolase</fullName>
        <ecNumber evidence="1">3.1.1.29</ecNumber>
    </recommendedName>
</protein>
<keyword evidence="6" id="KW-0812">Transmembrane</keyword>
<dbReference type="EC" id="3.1.1.29" evidence="1"/>
<dbReference type="SUPFAM" id="SSF102462">
    <property type="entry name" value="Peptidyl-tRNA hydrolase II"/>
    <property type="match status" value="1"/>
</dbReference>